<feature type="domain" description="HTH araC/xylS-type" evidence="4">
    <location>
        <begin position="174"/>
        <end position="273"/>
    </location>
</feature>
<name>A0ABU9VNF6_9BACI</name>
<dbReference type="PROSITE" id="PS00041">
    <property type="entry name" value="HTH_ARAC_FAMILY_1"/>
    <property type="match status" value="1"/>
</dbReference>
<organism evidence="5 6">
    <name type="scientific">Alkalicoccobacillus gibsonii</name>
    <dbReference type="NCBI Taxonomy" id="79881"/>
    <lineage>
        <taxon>Bacteria</taxon>
        <taxon>Bacillati</taxon>
        <taxon>Bacillota</taxon>
        <taxon>Bacilli</taxon>
        <taxon>Bacillales</taxon>
        <taxon>Bacillaceae</taxon>
        <taxon>Alkalicoccobacillus</taxon>
    </lineage>
</organism>
<proteinExistence type="predicted"/>
<evidence type="ECO:0000259" key="4">
    <source>
        <dbReference type="PROSITE" id="PS01124"/>
    </source>
</evidence>
<dbReference type="Pfam" id="PF12833">
    <property type="entry name" value="HTH_18"/>
    <property type="match status" value="1"/>
</dbReference>
<dbReference type="Proteomes" id="UP001418796">
    <property type="component" value="Unassembled WGS sequence"/>
</dbReference>
<protein>
    <submittedName>
        <fullName evidence="5">AraC family transcriptional regulator</fullName>
    </submittedName>
</protein>
<dbReference type="Pfam" id="PF02311">
    <property type="entry name" value="AraC_binding"/>
    <property type="match status" value="1"/>
</dbReference>
<dbReference type="InterPro" id="IPR003313">
    <property type="entry name" value="AraC-bd"/>
</dbReference>
<dbReference type="Gene3D" id="1.10.10.60">
    <property type="entry name" value="Homeodomain-like"/>
    <property type="match status" value="2"/>
</dbReference>
<evidence type="ECO:0000313" key="6">
    <source>
        <dbReference type="Proteomes" id="UP001418796"/>
    </source>
</evidence>
<gene>
    <name evidence="5" type="ORF">MKY91_19955</name>
</gene>
<keyword evidence="6" id="KW-1185">Reference proteome</keyword>
<dbReference type="PRINTS" id="PR00032">
    <property type="entry name" value="HTHARAC"/>
</dbReference>
<dbReference type="InterPro" id="IPR037923">
    <property type="entry name" value="HTH-like"/>
</dbReference>
<dbReference type="SUPFAM" id="SSF51215">
    <property type="entry name" value="Regulatory protein AraC"/>
    <property type="match status" value="1"/>
</dbReference>
<dbReference type="SUPFAM" id="SSF46689">
    <property type="entry name" value="Homeodomain-like"/>
    <property type="match status" value="2"/>
</dbReference>
<dbReference type="InterPro" id="IPR018062">
    <property type="entry name" value="HTH_AraC-typ_CS"/>
</dbReference>
<dbReference type="PROSITE" id="PS01124">
    <property type="entry name" value="HTH_ARAC_FAMILY_2"/>
    <property type="match status" value="1"/>
</dbReference>
<evidence type="ECO:0000313" key="5">
    <source>
        <dbReference type="EMBL" id="MEN0645445.1"/>
    </source>
</evidence>
<reference evidence="5 6" key="1">
    <citation type="submission" date="2024-03" db="EMBL/GenBank/DDBJ databases">
        <title>Bacilli Hybrid Assemblies.</title>
        <authorList>
            <person name="Kovac J."/>
        </authorList>
    </citation>
    <scope>NUCLEOTIDE SEQUENCE [LARGE SCALE GENOMIC DNA]</scope>
    <source>
        <strain evidence="5 6">FSL R7-0666</strain>
    </source>
</reference>
<keyword evidence="2" id="KW-0238">DNA-binding</keyword>
<dbReference type="RefSeq" id="WP_343132018.1">
    <property type="nucleotide sequence ID" value="NZ_JBCITK010000001.1"/>
</dbReference>
<dbReference type="InterPro" id="IPR020449">
    <property type="entry name" value="Tscrpt_reg_AraC-type_HTH"/>
</dbReference>
<dbReference type="InterPro" id="IPR009057">
    <property type="entry name" value="Homeodomain-like_sf"/>
</dbReference>
<dbReference type="PANTHER" id="PTHR43280">
    <property type="entry name" value="ARAC-FAMILY TRANSCRIPTIONAL REGULATOR"/>
    <property type="match status" value="1"/>
</dbReference>
<comment type="caution">
    <text evidence="5">The sequence shown here is derived from an EMBL/GenBank/DDBJ whole genome shotgun (WGS) entry which is preliminary data.</text>
</comment>
<evidence type="ECO:0000256" key="1">
    <source>
        <dbReference type="ARBA" id="ARBA00023015"/>
    </source>
</evidence>
<keyword evidence="3" id="KW-0804">Transcription</keyword>
<dbReference type="InterPro" id="IPR018060">
    <property type="entry name" value="HTH_AraC"/>
</dbReference>
<sequence length="285" mass="33214">MHNEKLRYTYSTIVDTFPLFVESIGYNPWEQDWSRPDGYPQYHWLQTIEGEGMFSFNGQEHRLSRGRGVLLKPYTPHEYITLGKKWSTVYVTFGGASVVSILDALTLNESSLYTDLEDQRFASILERMLEKIKEDAEFSKLDLSSHLYDFLIHLRKHGKVNNQPSLSNNYDKLRPLVEWLEWAYAEDIGLNDMAAYLNVSSQYLNRLFHHTFTMSPYSFLIQLRIRKAKEILIQNADMPLKNIAFLVGFNDVSNFVATFKKIEGMTPKVYRQSYQHQSGRLPSEG</sequence>
<dbReference type="Gene3D" id="2.60.120.280">
    <property type="entry name" value="Regulatory protein AraC"/>
    <property type="match status" value="1"/>
</dbReference>
<dbReference type="PANTHER" id="PTHR43280:SF28">
    <property type="entry name" value="HTH-TYPE TRANSCRIPTIONAL ACTIVATOR RHAS"/>
    <property type="match status" value="1"/>
</dbReference>
<evidence type="ECO:0000256" key="3">
    <source>
        <dbReference type="ARBA" id="ARBA00023163"/>
    </source>
</evidence>
<evidence type="ECO:0000256" key="2">
    <source>
        <dbReference type="ARBA" id="ARBA00023125"/>
    </source>
</evidence>
<dbReference type="SMART" id="SM00342">
    <property type="entry name" value="HTH_ARAC"/>
    <property type="match status" value="1"/>
</dbReference>
<keyword evidence="1" id="KW-0805">Transcription regulation</keyword>
<dbReference type="EMBL" id="JBCITK010000001">
    <property type="protein sequence ID" value="MEN0645445.1"/>
    <property type="molecule type" value="Genomic_DNA"/>
</dbReference>
<accession>A0ABU9VNF6</accession>